<dbReference type="WBParaSite" id="TMUE_2000010327.1">
    <property type="protein sequence ID" value="TMUE_2000010327.1"/>
    <property type="gene ID" value="WBGene00293486"/>
</dbReference>
<evidence type="ECO:0000256" key="1">
    <source>
        <dbReference type="ARBA" id="ARBA00034491"/>
    </source>
</evidence>
<dbReference type="PANTHER" id="PTHR16771">
    <property type="entry name" value="26 PROTEASOME COMPLEX SUBUNIT DSS1"/>
    <property type="match status" value="1"/>
</dbReference>
<protein>
    <recommendedName>
        <fullName evidence="2">26S proteasome complex subunit dss-1</fullName>
    </recommendedName>
</protein>
<proteinExistence type="inferred from homology"/>
<dbReference type="PANTHER" id="PTHR16771:SF0">
    <property type="entry name" value="26S PROTEASOME COMPLEX SUBUNIT SEM1"/>
    <property type="match status" value="1"/>
</dbReference>
<dbReference type="GO" id="GO:0043248">
    <property type="term" value="P:proteasome assembly"/>
    <property type="evidence" value="ECO:0007669"/>
    <property type="project" value="UniProtKB-UniRule"/>
</dbReference>
<accession>A0A5S6QTV8</accession>
<evidence type="ECO:0000256" key="3">
    <source>
        <dbReference type="SAM" id="MobiDB-lite"/>
    </source>
</evidence>
<dbReference type="GO" id="GO:0005634">
    <property type="term" value="C:nucleus"/>
    <property type="evidence" value="ECO:0007669"/>
    <property type="project" value="UniProtKB-SubCell"/>
</dbReference>
<keyword evidence="2" id="KW-0539">Nucleus</keyword>
<dbReference type="Proteomes" id="UP000046395">
    <property type="component" value="Unassembled WGS sequence"/>
</dbReference>
<comment type="subcellular location">
    <subcellularLocation>
        <location evidence="2">Nucleus</location>
    </subcellularLocation>
</comment>
<dbReference type="GO" id="GO:0000724">
    <property type="term" value="P:double-strand break repair via homologous recombination"/>
    <property type="evidence" value="ECO:0007669"/>
    <property type="project" value="TreeGrafter"/>
</dbReference>
<keyword evidence="2" id="KW-0647">Proteasome</keyword>
<sequence>MDSEDQGRNILRPLGEDELESSAAESCFSLLQDDDEFEEFPDDECMGELDEQEALDPSVWDENWESEMMEGDFAKQLRAELEKLKAKIDPVEKKGTGLTSFVQASTVQGGCFRYSWIPLYEVNQNGIHIFGSQTHQDE</sequence>
<dbReference type="CDD" id="cd13768">
    <property type="entry name" value="DSS1_Sem1"/>
    <property type="match status" value="1"/>
</dbReference>
<dbReference type="GO" id="GO:0008541">
    <property type="term" value="C:proteasome regulatory particle, lid subcomplex"/>
    <property type="evidence" value="ECO:0007669"/>
    <property type="project" value="UniProtKB-UniRule"/>
</dbReference>
<dbReference type="GO" id="GO:0006406">
    <property type="term" value="P:mRNA export from nucleus"/>
    <property type="evidence" value="ECO:0007669"/>
    <property type="project" value="UniProtKB-UniRule"/>
</dbReference>
<comment type="similarity">
    <text evidence="1 2">Belongs to the DSS1/SEM1 family.</text>
</comment>
<feature type="region of interest" description="Disordered" evidence="3">
    <location>
        <begin position="1"/>
        <end position="23"/>
    </location>
</feature>
<name>A0A5S6QTV8_TRIMR</name>
<dbReference type="InterPro" id="IPR007834">
    <property type="entry name" value="DSS1_SEM1"/>
</dbReference>
<dbReference type="Pfam" id="PF05160">
    <property type="entry name" value="DSS1_SEM1"/>
    <property type="match status" value="1"/>
</dbReference>
<reference evidence="5" key="1">
    <citation type="submission" date="2019-12" db="UniProtKB">
        <authorList>
            <consortium name="WormBaseParasite"/>
        </authorList>
    </citation>
    <scope>IDENTIFICATION</scope>
</reference>
<evidence type="ECO:0000256" key="2">
    <source>
        <dbReference type="RuleBase" id="RU369057"/>
    </source>
</evidence>
<evidence type="ECO:0000313" key="4">
    <source>
        <dbReference type="Proteomes" id="UP000046395"/>
    </source>
</evidence>
<keyword evidence="4" id="KW-1185">Reference proteome</keyword>
<dbReference type="AlphaFoldDB" id="A0A5S6QTV8"/>
<evidence type="ECO:0000313" key="5">
    <source>
        <dbReference type="WBParaSite" id="TMUE_2000010327.1"/>
    </source>
</evidence>
<dbReference type="SMART" id="SM01385">
    <property type="entry name" value="DSS1_SEM1"/>
    <property type="match status" value="1"/>
</dbReference>
<comment type="function">
    <text evidence="2">Component of the 26S proteasome, a multiprotein complex involved in the ATP-dependent degradation of ubiquitinated proteins.</text>
</comment>
<organism evidence="4 5">
    <name type="scientific">Trichuris muris</name>
    <name type="common">Mouse whipworm</name>
    <dbReference type="NCBI Taxonomy" id="70415"/>
    <lineage>
        <taxon>Eukaryota</taxon>
        <taxon>Metazoa</taxon>
        <taxon>Ecdysozoa</taxon>
        <taxon>Nematoda</taxon>
        <taxon>Enoplea</taxon>
        <taxon>Dorylaimia</taxon>
        <taxon>Trichinellida</taxon>
        <taxon>Trichuridae</taxon>
        <taxon>Trichuris</taxon>
    </lineage>
</organism>